<evidence type="ECO:0000256" key="1">
    <source>
        <dbReference type="SAM" id="Phobius"/>
    </source>
</evidence>
<gene>
    <name evidence="2" type="ordered locus">Bacsa_2056</name>
</gene>
<dbReference type="HOGENOM" id="CLU_206967_0_1_10"/>
<dbReference type="RefSeq" id="WP_013618041.1">
    <property type="nucleotide sequence ID" value="NC_015164.1"/>
</dbReference>
<dbReference type="Proteomes" id="UP000007486">
    <property type="component" value="Chromosome"/>
</dbReference>
<evidence type="ECO:0000313" key="2">
    <source>
        <dbReference type="EMBL" id="ADY36612.1"/>
    </source>
</evidence>
<organism evidence="2 3">
    <name type="scientific">Phocaeicola salanitronis (strain DSM 18170 / JCM 13657 / CCUG 60908 / BL78)</name>
    <name type="common">Bacteroides salanitronis</name>
    <dbReference type="NCBI Taxonomy" id="667015"/>
    <lineage>
        <taxon>Bacteria</taxon>
        <taxon>Pseudomonadati</taxon>
        <taxon>Bacteroidota</taxon>
        <taxon>Bacteroidia</taxon>
        <taxon>Bacteroidales</taxon>
        <taxon>Bacteroidaceae</taxon>
        <taxon>Phocaeicola</taxon>
    </lineage>
</organism>
<dbReference type="EMBL" id="CP002530">
    <property type="protein sequence ID" value="ADY36612.1"/>
    <property type="molecule type" value="Genomic_DNA"/>
</dbReference>
<keyword evidence="1" id="KW-0812">Transmembrane</keyword>
<dbReference type="AlphaFoldDB" id="F0R3I0"/>
<feature type="transmembrane region" description="Helical" evidence="1">
    <location>
        <begin position="21"/>
        <end position="42"/>
    </location>
</feature>
<keyword evidence="1" id="KW-0472">Membrane</keyword>
<proteinExistence type="predicted"/>
<reference evidence="2 3" key="1">
    <citation type="journal article" date="2011" name="Stand. Genomic Sci.">
        <title>Complete genome sequence of Bacteroides salanitronis type strain (BL78).</title>
        <authorList>
            <person name="Gronow S."/>
            <person name="Held B."/>
            <person name="Lucas S."/>
            <person name="Lapidus A."/>
            <person name="Del Rio T.G."/>
            <person name="Nolan M."/>
            <person name="Tice H."/>
            <person name="Deshpande S."/>
            <person name="Cheng J.F."/>
            <person name="Pitluck S."/>
            <person name="Liolios K."/>
            <person name="Pagani I."/>
            <person name="Ivanova N."/>
            <person name="Mavromatis K."/>
            <person name="Pati A."/>
            <person name="Tapia R."/>
            <person name="Han C."/>
            <person name="Goodwin L."/>
            <person name="Chen A."/>
            <person name="Palaniappan K."/>
            <person name="Land M."/>
            <person name="Hauser L."/>
            <person name="Chang Y.J."/>
            <person name="Jeffries C.D."/>
            <person name="Brambilla E.M."/>
            <person name="Rohde M."/>
            <person name="Goker M."/>
            <person name="Detter J.C."/>
            <person name="Woyke T."/>
            <person name="Bristow J."/>
            <person name="Markowitz V."/>
            <person name="Hugenholtz P."/>
            <person name="Kyrpides N.C."/>
            <person name="Klenk H.P."/>
            <person name="Eisen J.A."/>
        </authorList>
    </citation>
    <scope>NUCLEOTIDE SEQUENCE [LARGE SCALE GENOMIC DNA]</scope>
    <source>
        <strain evidence="2 3">DSM 18170</strain>
    </source>
</reference>
<keyword evidence="3" id="KW-1185">Reference proteome</keyword>
<accession>F0R3I0</accession>
<sequence length="43" mass="4919">MGTKHRKPNNSRREEEKANRVFKNICIVLVVLAILFIAIALVI</sequence>
<dbReference type="STRING" id="667015.Bacsa_2056"/>
<keyword evidence="1" id="KW-1133">Transmembrane helix</keyword>
<dbReference type="KEGG" id="bsa:Bacsa_2056"/>
<protein>
    <submittedName>
        <fullName evidence="2">Uncharacterized protein</fullName>
    </submittedName>
</protein>
<name>F0R3I0_PHOSB</name>
<evidence type="ECO:0000313" key="3">
    <source>
        <dbReference type="Proteomes" id="UP000007486"/>
    </source>
</evidence>